<accession>R9P3L5</accession>
<evidence type="ECO:0000259" key="9">
    <source>
        <dbReference type="PROSITE" id="PS50897"/>
    </source>
</evidence>
<dbReference type="GO" id="GO:0043161">
    <property type="term" value="P:proteasome-mediated ubiquitin-dependent protein catabolic process"/>
    <property type="evidence" value="ECO:0007669"/>
    <property type="project" value="InterPro"/>
</dbReference>
<evidence type="ECO:0000256" key="4">
    <source>
        <dbReference type="ARBA" id="ARBA00022723"/>
    </source>
</evidence>
<evidence type="ECO:0000313" key="11">
    <source>
        <dbReference type="EMBL" id="GAC95946.1"/>
    </source>
</evidence>
<evidence type="ECO:0000259" key="10">
    <source>
        <dbReference type="PROSITE" id="PS51867"/>
    </source>
</evidence>
<dbReference type="GO" id="GO:0061630">
    <property type="term" value="F:ubiquitin protein ligase activity"/>
    <property type="evidence" value="ECO:0007669"/>
    <property type="project" value="InterPro"/>
</dbReference>
<keyword evidence="4" id="KW-0479">Metal-binding</keyword>
<gene>
    <name evidence="11" type="ORF">PHSY_003524</name>
</gene>
<evidence type="ECO:0000256" key="6">
    <source>
        <dbReference type="ARBA" id="ARBA00022833"/>
    </source>
</evidence>
<keyword evidence="12" id="KW-1185">Reference proteome</keyword>
<feature type="compositionally biased region" description="Acidic residues" evidence="8">
    <location>
        <begin position="561"/>
        <end position="573"/>
    </location>
</feature>
<dbReference type="InterPro" id="IPR045098">
    <property type="entry name" value="Fyv10_fam"/>
</dbReference>
<dbReference type="SMART" id="SM00577">
    <property type="entry name" value="CPDc"/>
    <property type="match status" value="1"/>
</dbReference>
<feature type="region of interest" description="Disordered" evidence="8">
    <location>
        <begin position="1"/>
        <end position="27"/>
    </location>
</feature>
<feature type="zinc finger region" description="RING-Gid-type" evidence="7">
    <location>
        <begin position="996"/>
        <end position="1069"/>
    </location>
</feature>
<keyword evidence="3" id="KW-0963">Cytoplasm</keyword>
<dbReference type="InterPro" id="IPR006595">
    <property type="entry name" value="CTLH_C"/>
</dbReference>
<feature type="region of interest" description="Disordered" evidence="8">
    <location>
        <begin position="554"/>
        <end position="602"/>
    </location>
</feature>
<evidence type="ECO:0000256" key="2">
    <source>
        <dbReference type="ARBA" id="ARBA00010615"/>
    </source>
</evidence>
<evidence type="ECO:0000256" key="7">
    <source>
        <dbReference type="PROSITE-ProRule" id="PRU01215"/>
    </source>
</evidence>
<dbReference type="InterPro" id="IPR004274">
    <property type="entry name" value="FCP1_dom"/>
</dbReference>
<protein>
    <recommendedName>
        <fullName evidence="13">Macrophage erythroblast attacher</fullName>
    </recommendedName>
</protein>
<dbReference type="RefSeq" id="XP_012189533.1">
    <property type="nucleotide sequence ID" value="XM_012334143.1"/>
</dbReference>
<feature type="compositionally biased region" description="Basic residues" evidence="8">
    <location>
        <begin position="466"/>
        <end position="476"/>
    </location>
</feature>
<dbReference type="GO" id="GO:0034657">
    <property type="term" value="C:GID complex"/>
    <property type="evidence" value="ECO:0007669"/>
    <property type="project" value="TreeGrafter"/>
</dbReference>
<dbReference type="AlphaFoldDB" id="R9P3L5"/>
<dbReference type="InterPro" id="IPR044063">
    <property type="entry name" value="ZF_RING_GID"/>
</dbReference>
<sequence>MSAPYRHPHYGGAGSSTNRQWVRDQPQGPAAGYAYGYDAYDGAQREHDAYARQYHDAYQRDYYARYPSAYGDYRRDAYADAHAYPWQDAHGYSQAQAYGDAAAAWRGDGYEAYAHPQDAHYGAYQQQHAYGPPPAARYAYEAHAMPPHPPPTTNRAWNGVEAAPKGVDGAPAAPKAMRDAAAATTAGDAPSSHSPAGVYNAAYHAPYQYNGFPHQQQREYHGSASSSPGPHYSRFQPYHRASPSAMSAPMTRQPPAIRAAPRQSYLEQAKQPSRLLSEEEAADRKLLVILDLNGTLVFRAKSGNGRAKDSIRAVPRPFLLCFLRYCLGTASAKGKELDPTLSRPHGSHFWQAESEPRSAGKAEVVVWSSAQPVNVDSMLTASFDATVRGQILRVWARDTLVPARFYQSKAESIKDLEIVWAELNAFTNDRPSPGRLMAQSRDQMDQARPDDVPPPAPQPGAPQKEKKYKGKRHKEKMKAQKQQQQQQAQENVSASLEAARQAEELGPWGAENTVLVDDSPAKARLQPYNQLVVSEFGKEDAGRMKKFIRQVMAESEGNAAAEEEDEEELEYDSDLSVAKDDTTAPRQEVAEEEEKVSKKKPIPESRLDDTLLQTIGVLETLSISFNTVIMEAMSVDAAPSTTTTTTGDTVPSTSSSSTAPNLDGILLLEAPFAKLPFDELRRQQKTQQRLIERELLFASTTFTDSPPAASNADLERSLDTVLGRLKGLKRKLAPLADSAKTSLRMAQSRTDHLNALHKMTDSDSAEFQEWSRTRLDRMIVDYMLRRGYRGAAEELVVERGLEDLVDRGLFEDVARVEDSLCPPGWRDSEDVKPSCALALVWCSENKATLRKIRTPLEFNLRLQEFIELTRTRTPESMKEAISYARRHLLPLITAPLVKPSSSDSKDAEYERLAALAMRREVSRAMGLLACGPSSWAYSDLYDLSRWSMLRDSFRSCALQIHSLPAQPMLHIALSAGLSSLKLPQCYDTKEEKSTDCPICDADGLGKLAAEVPWSHHQNSTLVCSWSGRVMDGDDPPLVLGNGRVYAQSSVVELLNREQEGAKLIRCPRTGERCSVDEVRKVFIS</sequence>
<feature type="compositionally biased region" description="Low complexity" evidence="8">
    <location>
        <begin position="638"/>
        <end position="658"/>
    </location>
</feature>
<dbReference type="SMART" id="SM00757">
    <property type="entry name" value="CRA"/>
    <property type="match status" value="1"/>
</dbReference>
<dbReference type="GO" id="GO:0005634">
    <property type="term" value="C:nucleus"/>
    <property type="evidence" value="ECO:0007669"/>
    <property type="project" value="TreeGrafter"/>
</dbReference>
<comment type="subcellular location">
    <subcellularLocation>
        <location evidence="1">Cytoplasm</location>
    </subcellularLocation>
</comment>
<feature type="region of interest" description="Disordered" evidence="8">
    <location>
        <begin position="165"/>
        <end position="194"/>
    </location>
</feature>
<dbReference type="Proteomes" id="UP000014071">
    <property type="component" value="Unassembled WGS sequence"/>
</dbReference>
<feature type="region of interest" description="Disordered" evidence="8">
    <location>
        <begin position="638"/>
        <end position="660"/>
    </location>
</feature>
<feature type="compositionally biased region" description="Basic and acidic residues" evidence="8">
    <location>
        <begin position="442"/>
        <end position="451"/>
    </location>
</feature>
<keyword evidence="5 7" id="KW-0863">Zinc-finger</keyword>
<feature type="compositionally biased region" description="Low complexity" evidence="8">
    <location>
        <begin position="169"/>
        <end position="189"/>
    </location>
</feature>
<reference evidence="12" key="1">
    <citation type="journal article" date="2013" name="Genome Announc.">
        <title>Draft genome sequence of the basidiomycetous yeast-like fungus Pseudozyma hubeiensis SY62, which produces an abundant amount of the biosurfactant mannosylerythritol lipids.</title>
        <authorList>
            <person name="Konishi M."/>
            <person name="Hatada Y."/>
            <person name="Horiuchi J."/>
        </authorList>
    </citation>
    <scope>NUCLEOTIDE SEQUENCE [LARGE SCALE GENOMIC DNA]</scope>
    <source>
        <strain evidence="12">SY62</strain>
    </source>
</reference>
<dbReference type="GeneID" id="24108812"/>
<keyword evidence="6" id="KW-0862">Zinc</keyword>
<dbReference type="GO" id="GO:0005737">
    <property type="term" value="C:cytoplasm"/>
    <property type="evidence" value="ECO:0007669"/>
    <property type="project" value="UniProtKB-SubCell"/>
</dbReference>
<dbReference type="GO" id="GO:0008270">
    <property type="term" value="F:zinc ion binding"/>
    <property type="evidence" value="ECO:0007669"/>
    <property type="project" value="UniProtKB-KW"/>
</dbReference>
<organism evidence="11 12">
    <name type="scientific">Pseudozyma hubeiensis (strain SY62)</name>
    <name type="common">Yeast</name>
    <dbReference type="NCBI Taxonomy" id="1305764"/>
    <lineage>
        <taxon>Eukaryota</taxon>
        <taxon>Fungi</taxon>
        <taxon>Dikarya</taxon>
        <taxon>Basidiomycota</taxon>
        <taxon>Ustilaginomycotina</taxon>
        <taxon>Ustilaginomycetes</taxon>
        <taxon>Ustilaginales</taxon>
        <taxon>Ustilaginaceae</taxon>
        <taxon>Pseudozyma</taxon>
    </lineage>
</organism>
<name>R9P3L5_PSEHS</name>
<dbReference type="InterPro" id="IPR023214">
    <property type="entry name" value="HAD_sf"/>
</dbReference>
<dbReference type="EMBL" id="DF238799">
    <property type="protein sequence ID" value="GAC95946.1"/>
    <property type="molecule type" value="Genomic_DNA"/>
</dbReference>
<dbReference type="OrthoDB" id="1933455at2759"/>
<dbReference type="InterPro" id="IPR013144">
    <property type="entry name" value="CRA_dom"/>
</dbReference>
<dbReference type="HOGENOM" id="CLU_285617_0_0_1"/>
<evidence type="ECO:0008006" key="13">
    <source>
        <dbReference type="Google" id="ProtNLM"/>
    </source>
</evidence>
<dbReference type="PROSITE" id="PS51867">
    <property type="entry name" value="ZF_RING_GID"/>
    <property type="match status" value="1"/>
</dbReference>
<evidence type="ECO:0000313" key="12">
    <source>
        <dbReference type="Proteomes" id="UP000014071"/>
    </source>
</evidence>
<dbReference type="eggNOG" id="KOG0396">
    <property type="taxonomic scope" value="Eukaryota"/>
</dbReference>
<feature type="region of interest" description="Disordered" evidence="8">
    <location>
        <begin position="429"/>
        <end position="500"/>
    </location>
</feature>
<dbReference type="STRING" id="1305764.R9P3L5"/>
<dbReference type="PANTHER" id="PTHR12170:SF2">
    <property type="entry name" value="E3 UBIQUITIN-PROTEIN TRANSFERASE MAEA"/>
    <property type="match status" value="1"/>
</dbReference>
<proteinExistence type="inferred from homology"/>
<dbReference type="Gene3D" id="3.40.50.1000">
    <property type="entry name" value="HAD superfamily/HAD-like"/>
    <property type="match status" value="1"/>
</dbReference>
<evidence type="ECO:0000256" key="1">
    <source>
        <dbReference type="ARBA" id="ARBA00004496"/>
    </source>
</evidence>
<dbReference type="PROSITE" id="PS50897">
    <property type="entry name" value="CTLH"/>
    <property type="match status" value="1"/>
</dbReference>
<dbReference type="Pfam" id="PF10607">
    <property type="entry name" value="CTLH"/>
    <property type="match status" value="1"/>
</dbReference>
<feature type="domain" description="RING-Gid-type" evidence="10">
    <location>
        <begin position="996"/>
        <end position="1069"/>
    </location>
</feature>
<dbReference type="InterPro" id="IPR006594">
    <property type="entry name" value="LisH"/>
</dbReference>
<dbReference type="InterPro" id="IPR024964">
    <property type="entry name" value="CTLH/CRA"/>
</dbReference>
<comment type="similarity">
    <text evidence="2">Belongs to the FYV10 family.</text>
</comment>
<evidence type="ECO:0000256" key="5">
    <source>
        <dbReference type="ARBA" id="ARBA00022771"/>
    </source>
</evidence>
<dbReference type="PANTHER" id="PTHR12170">
    <property type="entry name" value="MACROPHAGE ERYTHROBLAST ATTACHER-RELATED"/>
    <property type="match status" value="1"/>
</dbReference>
<feature type="compositionally biased region" description="Low complexity" evidence="8">
    <location>
        <begin position="480"/>
        <end position="489"/>
    </location>
</feature>
<evidence type="ECO:0000256" key="8">
    <source>
        <dbReference type="SAM" id="MobiDB-lite"/>
    </source>
</evidence>
<feature type="domain" description="CTLH" evidence="9">
    <location>
        <begin position="838"/>
        <end position="876"/>
    </location>
</feature>
<dbReference type="PROSITE" id="PS50896">
    <property type="entry name" value="LISH"/>
    <property type="match status" value="1"/>
</dbReference>
<evidence type="ECO:0000256" key="3">
    <source>
        <dbReference type="ARBA" id="ARBA00022490"/>
    </source>
</evidence>